<dbReference type="Gene3D" id="3.90.550.10">
    <property type="entry name" value="Spore Coat Polysaccharide Biosynthesis Protein SpsA, Chain A"/>
    <property type="match status" value="1"/>
</dbReference>
<protein>
    <submittedName>
        <fullName evidence="3">Glycosyltransferase</fullName>
    </submittedName>
</protein>
<dbReference type="PANTHER" id="PTHR22916:SF3">
    <property type="entry name" value="UDP-GLCNAC:BETAGAL BETA-1,3-N-ACETYLGLUCOSAMINYLTRANSFERASE-LIKE PROTEIN 1"/>
    <property type="match status" value="1"/>
</dbReference>
<reference evidence="3 4" key="1">
    <citation type="submission" date="2020-01" db="EMBL/GenBank/DDBJ databases">
        <title>Paenibacillus soybeanensis sp. nov. isolated from the nodules of soybean (Glycine max(L.) Merr).</title>
        <authorList>
            <person name="Wang H."/>
        </authorList>
    </citation>
    <scope>NUCLEOTIDE SEQUENCE [LARGE SCALE GENOMIC DNA]</scope>
    <source>
        <strain evidence="3 4">T1</strain>
    </source>
</reference>
<accession>A0ABW9XUZ6</accession>
<name>A0ABW9XUZ6_9BACL</name>
<organism evidence="3 4">
    <name type="scientific">Paenibacillus glycinis</name>
    <dbReference type="NCBI Taxonomy" id="2697035"/>
    <lineage>
        <taxon>Bacteria</taxon>
        <taxon>Bacillati</taxon>
        <taxon>Bacillota</taxon>
        <taxon>Bacilli</taxon>
        <taxon>Bacillales</taxon>
        <taxon>Paenibacillaceae</taxon>
        <taxon>Paenibacillus</taxon>
    </lineage>
</organism>
<evidence type="ECO:0000259" key="2">
    <source>
        <dbReference type="Pfam" id="PF00535"/>
    </source>
</evidence>
<sequence length="237" mass="26729">MLPKVSIIIPFYNDHYVDQAIVSALYQTYPNLEVIVVDDGSTRHQDVIAPYRSRIHYIGKANGGTGSALNHGFSMATGKYIAWLSSDDRFLSDKVAKQVAYMERANARICHTDFHIMNEHGAITHYAAGTKYPSAKAFIQGIRTGCPINGCTIMMTKELFEELGGFNPGLPYTHDYDFWIRALLQRVDFHYLNEALTIYRRHSQMGTVRHFDTIMGEAGMTTARYAAQLDQLIAQLP</sequence>
<dbReference type="Proteomes" id="UP000665561">
    <property type="component" value="Unassembled WGS sequence"/>
</dbReference>
<comment type="similarity">
    <text evidence="1">Belongs to the glycosyltransferase 2 family.</text>
</comment>
<gene>
    <name evidence="3" type="ORF">GT019_21685</name>
</gene>
<evidence type="ECO:0000313" key="3">
    <source>
        <dbReference type="EMBL" id="NBD26492.1"/>
    </source>
</evidence>
<keyword evidence="4" id="KW-1185">Reference proteome</keyword>
<comment type="caution">
    <text evidence="3">The sequence shown here is derived from an EMBL/GenBank/DDBJ whole genome shotgun (WGS) entry which is preliminary data.</text>
</comment>
<dbReference type="PANTHER" id="PTHR22916">
    <property type="entry name" value="GLYCOSYLTRANSFERASE"/>
    <property type="match status" value="1"/>
</dbReference>
<proteinExistence type="inferred from homology"/>
<dbReference type="SUPFAM" id="SSF53448">
    <property type="entry name" value="Nucleotide-diphospho-sugar transferases"/>
    <property type="match status" value="1"/>
</dbReference>
<dbReference type="EMBL" id="JAAAMV010000021">
    <property type="protein sequence ID" value="NBD26492.1"/>
    <property type="molecule type" value="Genomic_DNA"/>
</dbReference>
<dbReference type="Pfam" id="PF00535">
    <property type="entry name" value="Glycos_transf_2"/>
    <property type="match status" value="1"/>
</dbReference>
<dbReference type="RefSeq" id="WP_161745341.1">
    <property type="nucleotide sequence ID" value="NZ_JAAAMV010000021.1"/>
</dbReference>
<feature type="domain" description="Glycosyltransferase 2-like" evidence="2">
    <location>
        <begin position="6"/>
        <end position="154"/>
    </location>
</feature>
<dbReference type="InterPro" id="IPR029044">
    <property type="entry name" value="Nucleotide-diphossugar_trans"/>
</dbReference>
<evidence type="ECO:0000256" key="1">
    <source>
        <dbReference type="ARBA" id="ARBA00006739"/>
    </source>
</evidence>
<evidence type="ECO:0000313" key="4">
    <source>
        <dbReference type="Proteomes" id="UP000665561"/>
    </source>
</evidence>
<dbReference type="InterPro" id="IPR001173">
    <property type="entry name" value="Glyco_trans_2-like"/>
</dbReference>